<dbReference type="Gene3D" id="3.20.20.300">
    <property type="entry name" value="Glycoside hydrolase, family 3, N-terminal domain"/>
    <property type="match status" value="1"/>
</dbReference>
<proteinExistence type="predicted"/>
<protein>
    <submittedName>
        <fullName evidence="6">Exo 1,3/1,4-beta-D-glucan glucohydrolase</fullName>
    </submittedName>
</protein>
<organism evidence="6 7">
    <name type="scientific">Sphingomonas citri</name>
    <dbReference type="NCBI Taxonomy" id="2862499"/>
    <lineage>
        <taxon>Bacteria</taxon>
        <taxon>Pseudomonadati</taxon>
        <taxon>Pseudomonadota</taxon>
        <taxon>Alphaproteobacteria</taxon>
        <taxon>Sphingomonadales</taxon>
        <taxon>Sphingomonadaceae</taxon>
        <taxon>Sphingomonas</taxon>
    </lineage>
</organism>
<dbReference type="EMBL" id="JAHXZN010000001">
    <property type="protein sequence ID" value="MBW6529241.1"/>
    <property type="molecule type" value="Genomic_DNA"/>
</dbReference>
<evidence type="ECO:0000259" key="5">
    <source>
        <dbReference type="Pfam" id="PF18559"/>
    </source>
</evidence>
<reference evidence="6 7" key="1">
    <citation type="submission" date="2021-07" db="EMBL/GenBank/DDBJ databases">
        <title>Sphingomonas sp.</title>
        <authorList>
            <person name="Feng G."/>
            <person name="Li J."/>
            <person name="Pan M."/>
        </authorList>
    </citation>
    <scope>NUCLEOTIDE SEQUENCE [LARGE SCALE GENOMIC DNA]</scope>
    <source>
        <strain evidence="6 7">RRHST34</strain>
    </source>
</reference>
<name>A0ABS7BI10_9SPHN</name>
<dbReference type="InterPro" id="IPR002772">
    <property type="entry name" value="Glyco_hydro_3_C"/>
</dbReference>
<comment type="caution">
    <text evidence="6">The sequence shown here is derived from an EMBL/GenBank/DDBJ whole genome shotgun (WGS) entry which is preliminary data.</text>
</comment>
<dbReference type="Pfam" id="PF00933">
    <property type="entry name" value="Glyco_hydro_3"/>
    <property type="match status" value="1"/>
</dbReference>
<keyword evidence="1" id="KW-0378">Hydrolase</keyword>
<keyword evidence="2" id="KW-0732">Signal</keyword>
<accession>A0ABS7BI10</accession>
<dbReference type="PRINTS" id="PR00133">
    <property type="entry name" value="GLHYDRLASE3"/>
</dbReference>
<dbReference type="RefSeq" id="WP_219746820.1">
    <property type="nucleotide sequence ID" value="NZ_JAHXZN010000001.1"/>
</dbReference>
<dbReference type="InterPro" id="IPR001764">
    <property type="entry name" value="Glyco_hydro_3_N"/>
</dbReference>
<dbReference type="Pfam" id="PF01915">
    <property type="entry name" value="Glyco_hydro_3_C"/>
    <property type="match status" value="1"/>
</dbReference>
<evidence type="ECO:0000313" key="7">
    <source>
        <dbReference type="Proteomes" id="UP000759103"/>
    </source>
</evidence>
<feature type="signal peptide" evidence="2">
    <location>
        <begin position="1"/>
        <end position="19"/>
    </location>
</feature>
<dbReference type="PANTHER" id="PTHR30620:SF77">
    <property type="entry name" value="LYSOSOMAL BETA GLUCOSIDASE-LIKE"/>
    <property type="match status" value="1"/>
</dbReference>
<dbReference type="InterPro" id="IPR041443">
    <property type="entry name" value="Exop_C"/>
</dbReference>
<evidence type="ECO:0000313" key="6">
    <source>
        <dbReference type="EMBL" id="MBW6529241.1"/>
    </source>
</evidence>
<feature type="domain" description="Glycoside hydrolase family 3 C-terminal" evidence="4">
    <location>
        <begin position="416"/>
        <end position="624"/>
    </location>
</feature>
<sequence length="799" mass="82907">MGRFSQISLALLLAGSATAGIAQVAHPDRWPAAKSVGLVDAATEAKVTALMKQMTLEEKIGQMIQADIGSIKPEDLRRYPLGSILAGGSSPPLGSPDRSPAAAWVATSRAFNAVALEKRAGHVAIPLMFGVDAVHGDNNVVGATLFPHNSALGAMRDPALIRRIGAVTAEETAAAGIDWAFGPTLAVPQDDRWGRAYEGYSEDPAVVASYAGAMIEGLQGIPGQQGIQRGHVAASPKHFLGDGGTRDGVDQGDTQVDEQTLIKVHGAGYPPAIKAGAMTVMASFSSWNGQKMHGNHSLLTDVLKGRMGFEGFVVGDWNGHGQVPGCTNTDCPATFAAGLDMAMAPDSWKGMFDTTLAAVKAGKLPMTRVDDAVRRILRVKLKLGLFDPARPWEARGATVGSAEHRAVAREAVAKSLVLLKNNGVLPVKASANILVVGDAADDIGRQAGGWTLSWQGDGNTNADFPGATSIYAGIAAAAKAGGGTATLSRDGSFTAKPDVAIVVFGEQPYAEMRGDVRTLEFEPGDKQSLALLKKLKAAGVPTVSVFLSGRPLWVNPELNQSDAFVAAWFPGSEGAGVADVLVGGKRDFTGKLSFSWPRTAGQFTLNKGAPGYDPLFPFGYGLSYASRASVPALSEEAGVDASLANTSLFFARGRVPAPFQLALDPTVTRTAVDSATAQEGAVQLSWRGAGSARITGPALSLVRETNADLNLQVSYRIDRAATGPVSLALGGGKVDVARALDSSAGWHVLRVPLKCFRSAGATMESVDTPMALTATAPFTVAISDIRLATDPAGAVCPGA</sequence>
<dbReference type="PANTHER" id="PTHR30620">
    <property type="entry name" value="PERIPLASMIC BETA-GLUCOSIDASE-RELATED"/>
    <property type="match status" value="1"/>
</dbReference>
<evidence type="ECO:0000256" key="1">
    <source>
        <dbReference type="ARBA" id="ARBA00022801"/>
    </source>
</evidence>
<feature type="domain" description="ExoP galactose-binding-like" evidence="5">
    <location>
        <begin position="667"/>
        <end position="787"/>
    </location>
</feature>
<feature type="chain" id="PRO_5045285687" evidence="2">
    <location>
        <begin position="20"/>
        <end position="799"/>
    </location>
</feature>
<dbReference type="InterPro" id="IPR051915">
    <property type="entry name" value="Cellulose_Degrad_GH3"/>
</dbReference>
<evidence type="ECO:0000256" key="2">
    <source>
        <dbReference type="SAM" id="SignalP"/>
    </source>
</evidence>
<dbReference type="Pfam" id="PF18559">
    <property type="entry name" value="Exop_C"/>
    <property type="match status" value="1"/>
</dbReference>
<evidence type="ECO:0000259" key="4">
    <source>
        <dbReference type="Pfam" id="PF01915"/>
    </source>
</evidence>
<dbReference type="Gene3D" id="3.40.50.1700">
    <property type="entry name" value="Glycoside hydrolase family 3 C-terminal domain"/>
    <property type="match status" value="1"/>
</dbReference>
<dbReference type="Gene3D" id="2.60.120.430">
    <property type="entry name" value="Galactose-binding lectin"/>
    <property type="match status" value="1"/>
</dbReference>
<keyword evidence="7" id="KW-1185">Reference proteome</keyword>
<dbReference type="SUPFAM" id="SSF51445">
    <property type="entry name" value="(Trans)glycosidases"/>
    <property type="match status" value="1"/>
</dbReference>
<dbReference type="InterPro" id="IPR017853">
    <property type="entry name" value="GH"/>
</dbReference>
<dbReference type="InterPro" id="IPR036881">
    <property type="entry name" value="Glyco_hydro_3_C_sf"/>
</dbReference>
<dbReference type="Proteomes" id="UP000759103">
    <property type="component" value="Unassembled WGS sequence"/>
</dbReference>
<gene>
    <name evidence="6" type="ORF">KZ820_00690</name>
</gene>
<evidence type="ECO:0000259" key="3">
    <source>
        <dbReference type="Pfam" id="PF00933"/>
    </source>
</evidence>
<dbReference type="SUPFAM" id="SSF52279">
    <property type="entry name" value="Beta-D-glucan exohydrolase, C-terminal domain"/>
    <property type="match status" value="1"/>
</dbReference>
<feature type="domain" description="Glycoside hydrolase family 3 N-terminal" evidence="3">
    <location>
        <begin position="55"/>
        <end position="379"/>
    </location>
</feature>
<dbReference type="InterPro" id="IPR036962">
    <property type="entry name" value="Glyco_hydro_3_N_sf"/>
</dbReference>